<feature type="compositionally biased region" description="Basic and acidic residues" evidence="1">
    <location>
        <begin position="42"/>
        <end position="61"/>
    </location>
</feature>
<evidence type="ECO:0000256" key="1">
    <source>
        <dbReference type="SAM" id="MobiDB-lite"/>
    </source>
</evidence>
<reference evidence="4 5" key="1">
    <citation type="submission" date="2019-12" db="EMBL/GenBank/DDBJ databases">
        <title>Comparative genomics gives insights into the taxonomy of the Azoarcus-Aromatoleum group and reveals separate origins of nif in the plant-associated Azoarcus and non-plant-associated Aromatoleum sub-groups.</title>
        <authorList>
            <person name="Lafos M."/>
            <person name="Maluk M."/>
            <person name="Batista M."/>
            <person name="Junghare M."/>
            <person name="Carmona M."/>
            <person name="Faoro H."/>
            <person name="Cruz L.M."/>
            <person name="Battistoni F."/>
            <person name="De Souza E."/>
            <person name="Pedrosa F."/>
            <person name="Chen W.-M."/>
            <person name="Poole P.S."/>
            <person name="Dixon R.A."/>
            <person name="James E.K."/>
        </authorList>
    </citation>
    <scope>NUCLEOTIDE SEQUENCE [LARGE SCALE GENOMIC DNA]</scope>
    <source>
        <strain evidence="4 5">22Lin</strain>
    </source>
</reference>
<feature type="signal peptide" evidence="2">
    <location>
        <begin position="1"/>
        <end position="31"/>
    </location>
</feature>
<organism evidence="4 5">
    <name type="scientific">Aromatoleum diolicum</name>
    <dbReference type="NCBI Taxonomy" id="75796"/>
    <lineage>
        <taxon>Bacteria</taxon>
        <taxon>Pseudomonadati</taxon>
        <taxon>Pseudomonadota</taxon>
        <taxon>Betaproteobacteria</taxon>
        <taxon>Rhodocyclales</taxon>
        <taxon>Rhodocyclaceae</taxon>
        <taxon>Aromatoleum</taxon>
    </lineage>
</organism>
<accession>A0ABX1QB13</accession>
<feature type="region of interest" description="Disordered" evidence="1">
    <location>
        <begin position="29"/>
        <end position="65"/>
    </location>
</feature>
<dbReference type="Pfam" id="PF13372">
    <property type="entry name" value="Alginate_exp"/>
    <property type="match status" value="1"/>
</dbReference>
<dbReference type="Gene3D" id="2.40.160.100">
    <property type="match status" value="1"/>
</dbReference>
<name>A0ABX1QB13_9RHOO</name>
<evidence type="ECO:0000259" key="3">
    <source>
        <dbReference type="Pfam" id="PF13372"/>
    </source>
</evidence>
<protein>
    <recommendedName>
        <fullName evidence="3">Alginate export domain-containing protein</fullName>
    </recommendedName>
</protein>
<sequence length="500" mass="56555">MPSLRGRLCSSLLNALTIAALALSAAAPATAAEAPPAPDAEQATRRSASDLARRPDERRPEGGYTTELFGQTVRFGGEHEITHETRRNFDFDRDRRRDRASLDQELKLEASFSPTPDTSVFLQIVGLSEVDTWRQSGKHESFGALERGQSWVFVAQPGGLPLDLQAGRIGLIESRSWWWDDDLDALRLYFGQSGNWLVETGIGQQLMPVSTEERGIDPEEERLARWFGRAAWNWRKRHNLEAYWLLARDHSGRPAQGRILRERRADASDADLDWFGLRAIGEERSDGGHRFGYWVDLARVHGTEWRSDFDEVNSKQVLVDRNRRQRVAGSAWDAGVRWSLPGKARPTLWLGWASGSGDGDPDDDVDHAFRQTGLHENKARFGGVKRFRYYGELFRPELSNLTVGSLGLSLRFLENSSVDLVLHDYRQRRASSRLADSRLDRDPTGASRDLGREIDLFVAFRESPRLEFTTTLAAFRAGNAFGSQEGRIARFIEFGMTYNF</sequence>
<evidence type="ECO:0000313" key="4">
    <source>
        <dbReference type="EMBL" id="NMG75577.1"/>
    </source>
</evidence>
<comment type="caution">
    <text evidence="4">The sequence shown here is derived from an EMBL/GenBank/DDBJ whole genome shotgun (WGS) entry which is preliminary data.</text>
</comment>
<feature type="domain" description="Alginate export" evidence="3">
    <location>
        <begin position="73"/>
        <end position="489"/>
    </location>
</feature>
<dbReference type="Proteomes" id="UP000648984">
    <property type="component" value="Unassembled WGS sequence"/>
</dbReference>
<evidence type="ECO:0000256" key="2">
    <source>
        <dbReference type="SAM" id="SignalP"/>
    </source>
</evidence>
<dbReference type="RefSeq" id="WP_169260732.1">
    <property type="nucleotide sequence ID" value="NZ_WTVQ01000019.1"/>
</dbReference>
<gene>
    <name evidence="4" type="ORF">GPA25_12490</name>
</gene>
<dbReference type="InterPro" id="IPR025388">
    <property type="entry name" value="Alginate_export_dom"/>
</dbReference>
<dbReference type="EMBL" id="WTVQ01000019">
    <property type="protein sequence ID" value="NMG75577.1"/>
    <property type="molecule type" value="Genomic_DNA"/>
</dbReference>
<evidence type="ECO:0000313" key="5">
    <source>
        <dbReference type="Proteomes" id="UP000648984"/>
    </source>
</evidence>
<proteinExistence type="predicted"/>
<keyword evidence="5" id="KW-1185">Reference proteome</keyword>
<dbReference type="InterPro" id="IPR053728">
    <property type="entry name" value="Alginate_Permeability_Chnl"/>
</dbReference>
<keyword evidence="2" id="KW-0732">Signal</keyword>
<feature type="chain" id="PRO_5045539467" description="Alginate export domain-containing protein" evidence="2">
    <location>
        <begin position="32"/>
        <end position="500"/>
    </location>
</feature>